<dbReference type="Proteomes" id="UP001153678">
    <property type="component" value="Unassembled WGS sequence"/>
</dbReference>
<dbReference type="Gene3D" id="3.30.70.1730">
    <property type="match status" value="1"/>
</dbReference>
<name>A0A9W4SWG7_9GLOM</name>
<dbReference type="SUPFAM" id="SSF160369">
    <property type="entry name" value="Ribosomal protein L10-like"/>
    <property type="match status" value="1"/>
</dbReference>
<comment type="similarity">
    <text evidence="1">Belongs to the universal ribosomal protein uL10 family.</text>
</comment>
<dbReference type="AlphaFoldDB" id="A0A9W4SWG7"/>
<dbReference type="Gene3D" id="6.10.250.290">
    <property type="match status" value="1"/>
</dbReference>
<sequence>MFSTCTTRSPFSLLAVKKIRHIASNRALQQGKFNDAPLPTFRSYGTTSNKIAKYQPILKKSSISITDRSMSKKVPPPHAPQQMKTKHGNNFKSLAVYLYNLYYTHLHFNRLVFIVQHNNLNVQEQIVLRDELKRKGAILTAVRGSIFGSVVRQSIYSNLLPLVVGPTCLIGSNVGDEENPRLVADILNIIINNKKLVLVGGKMDRSLLDLEGFQRVAKLPGLKHLQSELIGLLNSPGSKVVELLNRNAQDLVFTLEAHKNNLGGPNSGEK</sequence>
<reference evidence="3" key="1">
    <citation type="submission" date="2022-08" db="EMBL/GenBank/DDBJ databases">
        <authorList>
            <person name="Kallberg Y."/>
            <person name="Tangrot J."/>
            <person name="Rosling A."/>
        </authorList>
    </citation>
    <scope>NUCLEOTIDE SEQUENCE</scope>
    <source>
        <strain evidence="3">Wild A</strain>
    </source>
</reference>
<dbReference type="InterPro" id="IPR047865">
    <property type="entry name" value="Ribosomal_uL10_bac_type"/>
</dbReference>
<dbReference type="EMBL" id="CAMKVN010003214">
    <property type="protein sequence ID" value="CAI2184062.1"/>
    <property type="molecule type" value="Genomic_DNA"/>
</dbReference>
<evidence type="ECO:0000256" key="2">
    <source>
        <dbReference type="SAM" id="MobiDB-lite"/>
    </source>
</evidence>
<keyword evidence="4" id="KW-1185">Reference proteome</keyword>
<proteinExistence type="inferred from homology"/>
<evidence type="ECO:0000313" key="4">
    <source>
        <dbReference type="Proteomes" id="UP001153678"/>
    </source>
</evidence>
<protein>
    <submittedName>
        <fullName evidence="3">14732_t:CDS:1</fullName>
    </submittedName>
</protein>
<accession>A0A9W4SWG7</accession>
<evidence type="ECO:0000256" key="1">
    <source>
        <dbReference type="ARBA" id="ARBA00008889"/>
    </source>
</evidence>
<evidence type="ECO:0000313" key="3">
    <source>
        <dbReference type="EMBL" id="CAI2184062.1"/>
    </source>
</evidence>
<dbReference type="InterPro" id="IPR043141">
    <property type="entry name" value="Ribosomal_uL10-like_sf"/>
</dbReference>
<organism evidence="3 4">
    <name type="scientific">Funneliformis geosporum</name>
    <dbReference type="NCBI Taxonomy" id="1117311"/>
    <lineage>
        <taxon>Eukaryota</taxon>
        <taxon>Fungi</taxon>
        <taxon>Fungi incertae sedis</taxon>
        <taxon>Mucoromycota</taxon>
        <taxon>Glomeromycotina</taxon>
        <taxon>Glomeromycetes</taxon>
        <taxon>Glomerales</taxon>
        <taxon>Glomeraceae</taxon>
        <taxon>Funneliformis</taxon>
    </lineage>
</organism>
<gene>
    <name evidence="3" type="ORF">FWILDA_LOCUS11393</name>
</gene>
<dbReference type="OrthoDB" id="360689at2759"/>
<dbReference type="PANTHER" id="PTHR11560">
    <property type="entry name" value="39S RIBOSOMAL PROTEIN L10, MITOCHONDRIAL"/>
    <property type="match status" value="1"/>
</dbReference>
<comment type="caution">
    <text evidence="3">The sequence shown here is derived from an EMBL/GenBank/DDBJ whole genome shotgun (WGS) entry which is preliminary data.</text>
</comment>
<feature type="region of interest" description="Disordered" evidence="2">
    <location>
        <begin position="64"/>
        <end position="85"/>
    </location>
</feature>